<evidence type="ECO:0000313" key="2">
    <source>
        <dbReference type="EMBL" id="MBP2243848.1"/>
    </source>
</evidence>
<dbReference type="Proteomes" id="UP000810207">
    <property type="component" value="Unassembled WGS sequence"/>
</dbReference>
<feature type="domain" description="HTH cro/C1-type" evidence="1">
    <location>
        <begin position="5"/>
        <end position="59"/>
    </location>
</feature>
<evidence type="ECO:0000259" key="1">
    <source>
        <dbReference type="PROSITE" id="PS50943"/>
    </source>
</evidence>
<keyword evidence="3" id="KW-1185">Reference proteome</keyword>
<dbReference type="RefSeq" id="WP_211081011.1">
    <property type="nucleotide sequence ID" value="NZ_CBCSLC010000013.1"/>
</dbReference>
<dbReference type="SMART" id="SM00530">
    <property type="entry name" value="HTH_XRE"/>
    <property type="match status" value="1"/>
</dbReference>
<accession>A0ABS4RM19</accession>
<dbReference type="EMBL" id="JAGIKV010000001">
    <property type="protein sequence ID" value="MBP2243848.1"/>
    <property type="molecule type" value="Genomic_DNA"/>
</dbReference>
<organism evidence="2 3">
    <name type="scientific">Paenibacillus xylanexedens</name>
    <dbReference type="NCBI Taxonomy" id="528191"/>
    <lineage>
        <taxon>Bacteria</taxon>
        <taxon>Bacillati</taxon>
        <taxon>Bacillota</taxon>
        <taxon>Bacilli</taxon>
        <taxon>Bacillales</taxon>
        <taxon>Paenibacillaceae</taxon>
        <taxon>Paenibacillus</taxon>
    </lineage>
</organism>
<dbReference type="InterPro" id="IPR001387">
    <property type="entry name" value="Cro/C1-type_HTH"/>
</dbReference>
<proteinExistence type="predicted"/>
<gene>
    <name evidence="2" type="ORF">J2Z28_000453</name>
</gene>
<evidence type="ECO:0000313" key="3">
    <source>
        <dbReference type="Proteomes" id="UP000810207"/>
    </source>
</evidence>
<sequence length="75" mass="8363">MRHWLVQMRKAKGLTQNDAAKQSGISRSYYAEIEQGRKDASGRAAKLISATLGFDMNLFFADVGRETSQKPKKTA</sequence>
<name>A0ABS4RM19_PAEXY</name>
<dbReference type="SUPFAM" id="SSF47413">
    <property type="entry name" value="lambda repressor-like DNA-binding domains"/>
    <property type="match status" value="1"/>
</dbReference>
<dbReference type="Gene3D" id="1.10.260.40">
    <property type="entry name" value="lambda repressor-like DNA-binding domains"/>
    <property type="match status" value="1"/>
</dbReference>
<dbReference type="PROSITE" id="PS50943">
    <property type="entry name" value="HTH_CROC1"/>
    <property type="match status" value="1"/>
</dbReference>
<comment type="caution">
    <text evidence="2">The sequence shown here is derived from an EMBL/GenBank/DDBJ whole genome shotgun (WGS) entry which is preliminary data.</text>
</comment>
<dbReference type="InterPro" id="IPR010982">
    <property type="entry name" value="Lambda_DNA-bd_dom_sf"/>
</dbReference>
<reference evidence="2 3" key="1">
    <citation type="submission" date="2021-03" db="EMBL/GenBank/DDBJ databases">
        <title>Genomic Encyclopedia of Type Strains, Phase IV (KMG-IV): sequencing the most valuable type-strain genomes for metagenomic binning, comparative biology and taxonomic classification.</title>
        <authorList>
            <person name="Goeker M."/>
        </authorList>
    </citation>
    <scope>NUCLEOTIDE SEQUENCE [LARGE SCALE GENOMIC DNA]</scope>
    <source>
        <strain evidence="2 3">DSM 21292</strain>
    </source>
</reference>
<dbReference type="Pfam" id="PF01381">
    <property type="entry name" value="HTH_3"/>
    <property type="match status" value="1"/>
</dbReference>
<protein>
    <submittedName>
        <fullName evidence="2">Transcriptional regulator with XRE-family HTH domain</fullName>
    </submittedName>
</protein>
<dbReference type="CDD" id="cd00093">
    <property type="entry name" value="HTH_XRE"/>
    <property type="match status" value="1"/>
</dbReference>